<evidence type="ECO:0000259" key="6">
    <source>
        <dbReference type="Pfam" id="PF01509"/>
    </source>
</evidence>
<dbReference type="SUPFAM" id="SSF88697">
    <property type="entry name" value="PUA domain-like"/>
    <property type="match status" value="1"/>
</dbReference>
<dbReference type="EMBL" id="AP013066">
    <property type="protein sequence ID" value="BAN35534.1"/>
    <property type="molecule type" value="Genomic_DNA"/>
</dbReference>
<dbReference type="HAMAP" id="MF_01080">
    <property type="entry name" value="TruB_bact"/>
    <property type="match status" value="1"/>
</dbReference>
<dbReference type="CDD" id="cd21152">
    <property type="entry name" value="PUA_TruB_bacterial"/>
    <property type="match status" value="1"/>
</dbReference>
<dbReference type="SUPFAM" id="SSF55120">
    <property type="entry name" value="Pseudouridine synthase"/>
    <property type="match status" value="1"/>
</dbReference>
<feature type="active site" description="Nucleophile" evidence="5">
    <location>
        <position position="47"/>
    </location>
</feature>
<dbReference type="Proteomes" id="UP000015559">
    <property type="component" value="Chromosome"/>
</dbReference>
<evidence type="ECO:0000313" key="10">
    <source>
        <dbReference type="Proteomes" id="UP000015559"/>
    </source>
</evidence>
<sequence>MQFKRIKRPISGVLLLDKPYGISSNGALQQAKRLYQAAKAGHTGNLDPIATGLLPICFGEATKFSQFLLDAGKTYQAVFKLGKTTTTGDSEGEVTSSKAVDLSLGQVEQALQQFIGPIFQVPPMHSALKFQGKALYTYARAGIEIERAARPVTIYSLTLDSFAGDELSVTVACSKGTYIRVLAEDLGRVLGCGAFMQALRRTRIGSFEIGQTVTLEQLDGLDLEARDARLLPPDCLLNGLPKIILDQESAYYFRQGQAIWMPKQVHDGVVVLYDEDKCLVGIGEIADDGKIAPKRLIVESTV</sequence>
<keyword evidence="4 5" id="KW-0413">Isomerase</keyword>
<gene>
    <name evidence="5" type="primary">truB</name>
    <name evidence="9" type="ORF">SCD_n01713</name>
</gene>
<evidence type="ECO:0000256" key="4">
    <source>
        <dbReference type="ARBA" id="ARBA00023235"/>
    </source>
</evidence>
<dbReference type="InterPro" id="IPR036974">
    <property type="entry name" value="PUA_sf"/>
</dbReference>
<dbReference type="HOGENOM" id="CLU_032087_0_3_4"/>
<dbReference type="EC" id="5.4.99.25" evidence="5"/>
<comment type="similarity">
    <text evidence="2 5">Belongs to the pseudouridine synthase TruB family. Type 1 subfamily.</text>
</comment>
<comment type="catalytic activity">
    <reaction evidence="1 5">
        <text>uridine(55) in tRNA = pseudouridine(55) in tRNA</text>
        <dbReference type="Rhea" id="RHEA:42532"/>
        <dbReference type="Rhea" id="RHEA-COMP:10101"/>
        <dbReference type="Rhea" id="RHEA-COMP:10102"/>
        <dbReference type="ChEBI" id="CHEBI:65314"/>
        <dbReference type="ChEBI" id="CHEBI:65315"/>
        <dbReference type="EC" id="5.4.99.25"/>
    </reaction>
</comment>
<evidence type="ECO:0000313" key="9">
    <source>
        <dbReference type="EMBL" id="BAN35534.1"/>
    </source>
</evidence>
<dbReference type="Pfam" id="PF16198">
    <property type="entry name" value="TruB_C_2"/>
    <property type="match status" value="1"/>
</dbReference>
<dbReference type="RefSeq" id="WP_009205509.1">
    <property type="nucleotide sequence ID" value="NC_022357.1"/>
</dbReference>
<dbReference type="AlphaFoldDB" id="S6ALG5"/>
<dbReference type="GO" id="GO:0003723">
    <property type="term" value="F:RNA binding"/>
    <property type="evidence" value="ECO:0007669"/>
    <property type="project" value="InterPro"/>
</dbReference>
<dbReference type="Pfam" id="PF09157">
    <property type="entry name" value="TruB-C_2"/>
    <property type="match status" value="1"/>
</dbReference>
<dbReference type="InterPro" id="IPR002501">
    <property type="entry name" value="PsdUridine_synth_N"/>
</dbReference>
<comment type="function">
    <text evidence="5">Responsible for synthesis of pseudouridine from uracil-55 in the psi GC loop of transfer RNAs.</text>
</comment>
<name>S6ALG5_SULDS</name>
<dbReference type="InterPro" id="IPR015947">
    <property type="entry name" value="PUA-like_sf"/>
</dbReference>
<keyword evidence="10" id="KW-1185">Reference proteome</keyword>
<feature type="domain" description="tRNA pseudouridine synthase II TruB subfamily 1 C-terminal" evidence="7">
    <location>
        <begin position="241"/>
        <end position="297"/>
    </location>
</feature>
<dbReference type="InterPro" id="IPR020103">
    <property type="entry name" value="PsdUridine_synth_cat_dom_sf"/>
</dbReference>
<dbReference type="InterPro" id="IPR014780">
    <property type="entry name" value="tRNA_psdUridine_synth_TruB"/>
</dbReference>
<dbReference type="GO" id="GO:1990481">
    <property type="term" value="P:mRNA pseudouridine synthesis"/>
    <property type="evidence" value="ECO:0007669"/>
    <property type="project" value="TreeGrafter"/>
</dbReference>
<dbReference type="OrthoDB" id="9802309at2"/>
<evidence type="ECO:0000256" key="5">
    <source>
        <dbReference type="HAMAP-Rule" id="MF_01080"/>
    </source>
</evidence>
<dbReference type="Gene3D" id="2.30.130.10">
    <property type="entry name" value="PUA domain"/>
    <property type="match status" value="1"/>
</dbReference>
<dbReference type="NCBIfam" id="TIGR00431">
    <property type="entry name" value="TruB"/>
    <property type="match status" value="1"/>
</dbReference>
<organism evidence="9 10">
    <name type="scientific">Sulfuricella denitrificans (strain DSM 22764 / NBRC 105220 / skB26)</name>
    <dbReference type="NCBI Taxonomy" id="1163617"/>
    <lineage>
        <taxon>Bacteria</taxon>
        <taxon>Pseudomonadati</taxon>
        <taxon>Pseudomonadota</taxon>
        <taxon>Betaproteobacteria</taxon>
        <taxon>Nitrosomonadales</taxon>
        <taxon>Sulfuricellaceae</taxon>
        <taxon>Sulfuricella</taxon>
    </lineage>
</organism>
<dbReference type="STRING" id="1163617.SCD_n01713"/>
<dbReference type="GO" id="GO:0031119">
    <property type="term" value="P:tRNA pseudouridine synthesis"/>
    <property type="evidence" value="ECO:0007669"/>
    <property type="project" value="UniProtKB-UniRule"/>
</dbReference>
<dbReference type="PANTHER" id="PTHR13767">
    <property type="entry name" value="TRNA-PSEUDOURIDINE SYNTHASE"/>
    <property type="match status" value="1"/>
</dbReference>
<dbReference type="KEGG" id="sdr:SCD_n01713"/>
<dbReference type="eggNOG" id="COG0130">
    <property type="taxonomic scope" value="Bacteria"/>
</dbReference>
<evidence type="ECO:0000256" key="3">
    <source>
        <dbReference type="ARBA" id="ARBA00022694"/>
    </source>
</evidence>
<dbReference type="PANTHER" id="PTHR13767:SF2">
    <property type="entry name" value="PSEUDOURIDYLATE SYNTHASE TRUB1"/>
    <property type="match status" value="1"/>
</dbReference>
<dbReference type="InterPro" id="IPR032819">
    <property type="entry name" value="TruB_C"/>
</dbReference>
<evidence type="ECO:0000259" key="8">
    <source>
        <dbReference type="Pfam" id="PF16198"/>
    </source>
</evidence>
<reference evidence="9 10" key="1">
    <citation type="journal article" date="2012" name="Appl. Environ. Microbiol.">
        <title>Draft genome sequence of a psychrotolerant sulfur-oxidizing bacterium, Sulfuricella denitrificans skB26, and proteomic insights into cold adaptation.</title>
        <authorList>
            <person name="Watanabe T."/>
            <person name="Kojima H."/>
            <person name="Fukui M."/>
        </authorList>
    </citation>
    <scope>NUCLEOTIDE SEQUENCE [LARGE SCALE GENOMIC DNA]</scope>
    <source>
        <strain evidence="10">skB26</strain>
    </source>
</reference>
<feature type="domain" description="Pseudouridine synthase II N-terminal" evidence="6">
    <location>
        <begin position="32"/>
        <end position="179"/>
    </location>
</feature>
<dbReference type="InterPro" id="IPR015240">
    <property type="entry name" value="tRNA_sdUridine_synth_fam1_C"/>
</dbReference>
<dbReference type="CDD" id="cd02573">
    <property type="entry name" value="PseudoU_synth_EcTruB"/>
    <property type="match status" value="1"/>
</dbReference>
<evidence type="ECO:0000259" key="7">
    <source>
        <dbReference type="Pfam" id="PF09157"/>
    </source>
</evidence>
<accession>S6ALG5</accession>
<proteinExistence type="inferred from homology"/>
<evidence type="ECO:0000256" key="1">
    <source>
        <dbReference type="ARBA" id="ARBA00000385"/>
    </source>
</evidence>
<protein>
    <recommendedName>
        <fullName evidence="5">tRNA pseudouridine synthase B</fullName>
        <ecNumber evidence="5">5.4.99.25</ecNumber>
    </recommendedName>
    <alternativeName>
        <fullName evidence="5">tRNA pseudouridine(55) synthase</fullName>
        <shortName evidence="5">Psi55 synthase</shortName>
    </alternativeName>
    <alternativeName>
        <fullName evidence="5">tRNA pseudouridylate synthase</fullName>
    </alternativeName>
    <alternativeName>
        <fullName evidence="5">tRNA-uridine isomerase</fullName>
    </alternativeName>
</protein>
<dbReference type="GO" id="GO:0160148">
    <property type="term" value="F:tRNA pseudouridine(55) synthase activity"/>
    <property type="evidence" value="ECO:0007669"/>
    <property type="project" value="UniProtKB-EC"/>
</dbReference>
<dbReference type="Pfam" id="PF01509">
    <property type="entry name" value="TruB_N"/>
    <property type="match status" value="1"/>
</dbReference>
<dbReference type="Gene3D" id="3.30.2350.10">
    <property type="entry name" value="Pseudouridine synthase"/>
    <property type="match status" value="1"/>
</dbReference>
<keyword evidence="3 5" id="KW-0819">tRNA processing</keyword>
<feature type="domain" description="tRNA pseudouridylate synthase B C-terminal" evidence="8">
    <location>
        <begin position="180"/>
        <end position="221"/>
    </location>
</feature>
<evidence type="ECO:0000256" key="2">
    <source>
        <dbReference type="ARBA" id="ARBA00005642"/>
    </source>
</evidence>